<evidence type="ECO:0000256" key="6">
    <source>
        <dbReference type="ARBA" id="ARBA00023118"/>
    </source>
</evidence>
<dbReference type="InterPro" id="IPR019855">
    <property type="entry name" value="CRISPR-assoc_Cas1_NMENI"/>
</dbReference>
<dbReference type="OrthoDB" id="9803119at2"/>
<feature type="binding site" evidence="10">
    <location>
        <position position="219"/>
    </location>
    <ligand>
        <name>Mn(2+)</name>
        <dbReference type="ChEBI" id="CHEBI:29035"/>
    </ligand>
</feature>
<organism evidence="11 12">
    <name type="scientific">Frigidibacter mobilis</name>
    <dbReference type="NCBI Taxonomy" id="1335048"/>
    <lineage>
        <taxon>Bacteria</taxon>
        <taxon>Pseudomonadati</taxon>
        <taxon>Pseudomonadota</taxon>
        <taxon>Alphaproteobacteria</taxon>
        <taxon>Rhodobacterales</taxon>
        <taxon>Paracoccaceae</taxon>
        <taxon>Frigidibacter</taxon>
    </lineage>
</organism>
<keyword evidence="6 10" id="KW-0051">Antiviral defense</keyword>
<keyword evidence="8 10" id="KW-0464">Manganese</keyword>
<evidence type="ECO:0000313" key="11">
    <source>
        <dbReference type="EMBL" id="AMY71135.1"/>
    </source>
</evidence>
<dbReference type="Gene3D" id="3.100.10.20">
    <property type="entry name" value="CRISPR-associated endonuclease Cas1, N-terminal domain"/>
    <property type="match status" value="1"/>
</dbReference>
<comment type="function">
    <text evidence="10">CRISPR (clustered regularly interspaced short palindromic repeat), is an adaptive immune system that provides protection against mobile genetic elements (viruses, transposable elements and conjugative plasmids). CRISPR clusters contain spacers, sequences complementary to antecedent mobile elements, and target invading nucleic acids. CRISPR clusters are transcribed and processed into CRISPR RNA (crRNA). Acts as a dsDNA endonuclease. Involved in the integration of spacer DNA into the CRISPR cassette.</text>
</comment>
<dbReference type="GO" id="GO:0003677">
    <property type="term" value="F:DNA binding"/>
    <property type="evidence" value="ECO:0007669"/>
    <property type="project" value="UniProtKB-KW"/>
</dbReference>
<comment type="subunit">
    <text evidence="9 10">Homodimer, forms a heterotetramer with a Cas2 homodimer.</text>
</comment>
<dbReference type="InterPro" id="IPR002729">
    <property type="entry name" value="CRISPR-assoc_Cas1"/>
</dbReference>
<keyword evidence="1 10" id="KW-0540">Nuclease</keyword>
<dbReference type="Gene3D" id="1.20.120.920">
    <property type="entry name" value="CRISPR-associated endonuclease Cas1, C-terminal domain"/>
    <property type="match status" value="1"/>
</dbReference>
<reference evidence="11 12" key="1">
    <citation type="submission" date="2015-09" db="EMBL/GenBank/DDBJ databases">
        <title>Complete genome sequence of Defluviimonas alba cai42t isolated from an oilfield in Xinjiang.</title>
        <authorList>
            <person name="Geng S."/>
            <person name="Pan X."/>
            <person name="Wu X."/>
        </authorList>
    </citation>
    <scope>NUCLEOTIDE SEQUENCE [LARGE SCALE GENOMIC DNA]</scope>
    <source>
        <strain evidence="12">cai42</strain>
    </source>
</reference>
<dbReference type="PATRIC" id="fig|1335048.3.peg.4057"/>
<dbReference type="GO" id="GO:0051607">
    <property type="term" value="P:defense response to virus"/>
    <property type="evidence" value="ECO:0007669"/>
    <property type="project" value="UniProtKB-UniRule"/>
</dbReference>
<gene>
    <name evidence="10" type="primary">cas1</name>
    <name evidence="11" type="ORF">AKL17_3913</name>
</gene>
<keyword evidence="4 10" id="KW-0378">Hydrolase</keyword>
<dbReference type="PANTHER" id="PTHR34353">
    <property type="entry name" value="CRISPR-ASSOCIATED ENDONUCLEASE CAS1 1"/>
    <property type="match status" value="1"/>
</dbReference>
<evidence type="ECO:0000256" key="7">
    <source>
        <dbReference type="ARBA" id="ARBA00023125"/>
    </source>
</evidence>
<dbReference type="GO" id="GO:0016787">
    <property type="term" value="F:hydrolase activity"/>
    <property type="evidence" value="ECO:0007669"/>
    <property type="project" value="UniProtKB-KW"/>
</dbReference>
<name>A0A159Z6W7_9RHOB</name>
<evidence type="ECO:0000256" key="5">
    <source>
        <dbReference type="ARBA" id="ARBA00022842"/>
    </source>
</evidence>
<sequence length="303" mass="32470">MDQIIDISQDGRHLSRDRGFLKVEAEGSVLGRIPLDQIAAVIVHSHGVTWTNSLLVELADRGAPVVLCAANHQPRAILCSLQGHHQQNARMRAQWDAPQPLIKQAWKQVVTSKIRMQAAALAAIGQPPAPLEQIARGVQSGDSGNAEAQAARIYWPMMMGKAFRRDADLPDINALLNYGYTVLRAATARAVAAAGLHPTIGLFHSNRSNAFALADDLMEPFRPLVDLTARAIAARAGPEVTPEAKRRMADLIALDLPLTGETSPVSVALSRLVTSLALSFEARRLSLALPEPPAPLTLAGLGS</sequence>
<dbReference type="InterPro" id="IPR050646">
    <property type="entry name" value="Cas1"/>
</dbReference>
<dbReference type="NCBIfam" id="TIGR00287">
    <property type="entry name" value="cas1"/>
    <property type="match status" value="1"/>
</dbReference>
<keyword evidence="3 10" id="KW-0255">Endonuclease</keyword>
<dbReference type="EMBL" id="CP012661">
    <property type="protein sequence ID" value="AMY71135.1"/>
    <property type="molecule type" value="Genomic_DNA"/>
</dbReference>
<evidence type="ECO:0000313" key="12">
    <source>
        <dbReference type="Proteomes" id="UP000076128"/>
    </source>
</evidence>
<dbReference type="GO" id="GO:0004520">
    <property type="term" value="F:DNA endonuclease activity"/>
    <property type="evidence" value="ECO:0007669"/>
    <property type="project" value="InterPro"/>
</dbReference>
<dbReference type="InterPro" id="IPR042211">
    <property type="entry name" value="CRISPR-assoc_Cas1_N"/>
</dbReference>
<dbReference type="PANTHER" id="PTHR34353:SF2">
    <property type="entry name" value="CRISPR-ASSOCIATED ENDONUCLEASE CAS1 1"/>
    <property type="match status" value="1"/>
</dbReference>
<keyword evidence="7 10" id="KW-0238">DNA-binding</keyword>
<dbReference type="EC" id="3.1.-.-" evidence="10"/>
<comment type="similarity">
    <text evidence="10">Belongs to the CRISPR-associated endonuclease Cas1 family.</text>
</comment>
<dbReference type="InterPro" id="IPR042206">
    <property type="entry name" value="CRISPR-assoc_Cas1_C"/>
</dbReference>
<evidence type="ECO:0000256" key="10">
    <source>
        <dbReference type="HAMAP-Rule" id="MF_01470"/>
    </source>
</evidence>
<evidence type="ECO:0000256" key="4">
    <source>
        <dbReference type="ARBA" id="ARBA00022801"/>
    </source>
</evidence>
<dbReference type="NCBIfam" id="TIGR03639">
    <property type="entry name" value="cas1_NMENI"/>
    <property type="match status" value="1"/>
</dbReference>
<keyword evidence="5 10" id="KW-0460">Magnesium</keyword>
<feature type="binding site" evidence="10">
    <location>
        <position position="204"/>
    </location>
    <ligand>
        <name>Mn(2+)</name>
        <dbReference type="ChEBI" id="CHEBI:29035"/>
    </ligand>
</feature>
<proteinExistence type="inferred from homology"/>
<evidence type="ECO:0000256" key="9">
    <source>
        <dbReference type="ARBA" id="ARBA00038592"/>
    </source>
</evidence>
<dbReference type="AlphaFoldDB" id="A0A159Z6W7"/>
<comment type="cofactor">
    <cofactor evidence="10">
        <name>Mg(2+)</name>
        <dbReference type="ChEBI" id="CHEBI:18420"/>
    </cofactor>
    <cofactor evidence="10">
        <name>Mn(2+)</name>
        <dbReference type="ChEBI" id="CHEBI:29035"/>
    </cofactor>
</comment>
<evidence type="ECO:0000256" key="1">
    <source>
        <dbReference type="ARBA" id="ARBA00022722"/>
    </source>
</evidence>
<protein>
    <recommendedName>
        <fullName evidence="10">CRISPR-associated endonuclease Cas1</fullName>
        <ecNumber evidence="10">3.1.-.-</ecNumber>
    </recommendedName>
</protein>
<feature type="binding site" evidence="10">
    <location>
        <position position="147"/>
    </location>
    <ligand>
        <name>Mn(2+)</name>
        <dbReference type="ChEBI" id="CHEBI:29035"/>
    </ligand>
</feature>
<dbReference type="GO" id="GO:0046872">
    <property type="term" value="F:metal ion binding"/>
    <property type="evidence" value="ECO:0007669"/>
    <property type="project" value="UniProtKB-UniRule"/>
</dbReference>
<dbReference type="KEGG" id="daa:AKL17_3913"/>
<keyword evidence="12" id="KW-1185">Reference proteome</keyword>
<keyword evidence="2 10" id="KW-0479">Metal-binding</keyword>
<evidence type="ECO:0000256" key="3">
    <source>
        <dbReference type="ARBA" id="ARBA00022759"/>
    </source>
</evidence>
<accession>A0A159Z6W7</accession>
<evidence type="ECO:0000256" key="2">
    <source>
        <dbReference type="ARBA" id="ARBA00022723"/>
    </source>
</evidence>
<dbReference type="Proteomes" id="UP000076128">
    <property type="component" value="Chromosome"/>
</dbReference>
<dbReference type="STRING" id="1335048.AKL17_3913"/>
<dbReference type="HAMAP" id="MF_01470">
    <property type="entry name" value="Cas1"/>
    <property type="match status" value="1"/>
</dbReference>
<dbReference type="GO" id="GO:0043571">
    <property type="term" value="P:maintenance of CRISPR repeat elements"/>
    <property type="evidence" value="ECO:0007669"/>
    <property type="project" value="UniProtKB-UniRule"/>
</dbReference>
<evidence type="ECO:0000256" key="8">
    <source>
        <dbReference type="ARBA" id="ARBA00023211"/>
    </source>
</evidence>
<dbReference type="Pfam" id="PF01867">
    <property type="entry name" value="Cas_Cas1"/>
    <property type="match status" value="1"/>
</dbReference>